<comment type="caution">
    <text evidence="2">The sequence shown here is derived from an EMBL/GenBank/DDBJ whole genome shotgun (WGS) entry which is preliminary data.</text>
</comment>
<evidence type="ECO:0000313" key="3">
    <source>
        <dbReference type="Proteomes" id="UP000827986"/>
    </source>
</evidence>
<protein>
    <submittedName>
        <fullName evidence="2">Uncharacterized protein</fullName>
    </submittedName>
</protein>
<organism evidence="2 3">
    <name type="scientific">Mauremys mutica</name>
    <name type="common">yellowpond turtle</name>
    <dbReference type="NCBI Taxonomy" id="74926"/>
    <lineage>
        <taxon>Eukaryota</taxon>
        <taxon>Metazoa</taxon>
        <taxon>Chordata</taxon>
        <taxon>Craniata</taxon>
        <taxon>Vertebrata</taxon>
        <taxon>Euteleostomi</taxon>
        <taxon>Archelosauria</taxon>
        <taxon>Testudinata</taxon>
        <taxon>Testudines</taxon>
        <taxon>Cryptodira</taxon>
        <taxon>Durocryptodira</taxon>
        <taxon>Testudinoidea</taxon>
        <taxon>Geoemydidae</taxon>
        <taxon>Geoemydinae</taxon>
        <taxon>Mauremys</taxon>
    </lineage>
</organism>
<sequence>MTSCLENTGPQRGGDFQQEREMQTDTLPLRSVSQVGSIEDAVPQHGLGWRHIALEVCLEVLDAEQQPHPQIPVLGLRVPGKLTDNNQTFCSPVH</sequence>
<name>A0A9D4ALI4_9SAUR</name>
<evidence type="ECO:0000256" key="1">
    <source>
        <dbReference type="SAM" id="MobiDB-lite"/>
    </source>
</evidence>
<keyword evidence="3" id="KW-1185">Reference proteome</keyword>
<dbReference type="AlphaFoldDB" id="A0A9D4ALI4"/>
<feature type="region of interest" description="Disordered" evidence="1">
    <location>
        <begin position="1"/>
        <end position="31"/>
    </location>
</feature>
<dbReference type="Proteomes" id="UP000827986">
    <property type="component" value="Unassembled WGS sequence"/>
</dbReference>
<dbReference type="EMBL" id="JAHDVG010000508">
    <property type="protein sequence ID" value="KAH1164847.1"/>
    <property type="molecule type" value="Genomic_DNA"/>
</dbReference>
<evidence type="ECO:0000313" key="2">
    <source>
        <dbReference type="EMBL" id="KAH1164847.1"/>
    </source>
</evidence>
<feature type="compositionally biased region" description="Polar residues" evidence="1">
    <location>
        <begin position="1"/>
        <end position="10"/>
    </location>
</feature>
<proteinExistence type="predicted"/>
<accession>A0A9D4ALI4</accession>
<reference evidence="2" key="1">
    <citation type="submission" date="2021-09" db="EMBL/GenBank/DDBJ databases">
        <title>The genome of Mauremys mutica provides insights into the evolution of semi-aquatic lifestyle.</title>
        <authorList>
            <person name="Gong S."/>
            <person name="Gao Y."/>
        </authorList>
    </citation>
    <scope>NUCLEOTIDE SEQUENCE</scope>
    <source>
        <strain evidence="2">MM-2020</strain>
        <tissue evidence="2">Muscle</tissue>
    </source>
</reference>
<feature type="non-terminal residue" evidence="2">
    <location>
        <position position="94"/>
    </location>
</feature>
<gene>
    <name evidence="2" type="ORF">KIL84_004986</name>
</gene>